<name>A0A0A3HS15_9BACL</name>
<dbReference type="PROSITE" id="PS01081">
    <property type="entry name" value="HTH_TETR_1"/>
    <property type="match status" value="1"/>
</dbReference>
<dbReference type="GO" id="GO:0003677">
    <property type="term" value="F:DNA binding"/>
    <property type="evidence" value="ECO:0007669"/>
    <property type="project" value="UniProtKB-UniRule"/>
</dbReference>
<dbReference type="InterPro" id="IPR001647">
    <property type="entry name" value="HTH_TetR"/>
</dbReference>
<dbReference type="EMBL" id="JPVO01000051">
    <property type="protein sequence ID" value="KGR75366.1"/>
    <property type="molecule type" value="Genomic_DNA"/>
</dbReference>
<feature type="DNA-binding region" description="H-T-H motif" evidence="2">
    <location>
        <begin position="24"/>
        <end position="43"/>
    </location>
</feature>
<evidence type="ECO:0000256" key="2">
    <source>
        <dbReference type="PROSITE-ProRule" id="PRU00335"/>
    </source>
</evidence>
<sequence>MVKRQLIMEKSLELFAENGFESTSVQQITERCGISKGAFYLYFKSKEELIHSLIDQFMTGILKELEQVVSDDQPKDELLYNFIYTSLGELQQQSNYAKFFLTEQVLTFNKDLFQRMQNYMNMFNSIIFSIVKRQFDQANPNMYLDIVFTINGLIKSYSELLLIGNYKVDLNLLCRSIVEKVTLIAEQATIQFVTPDYLSHINQTPTYSKEQLSELITTIQQEIQDDELVGESLQLLKEHLHEPKLSSVLIEGLLKNIKENEQCKWCAYLYKKYLHKEK</sequence>
<keyword evidence="5" id="KW-1185">Reference proteome</keyword>
<dbReference type="Proteomes" id="UP000030408">
    <property type="component" value="Unassembled WGS sequence"/>
</dbReference>
<evidence type="ECO:0000259" key="3">
    <source>
        <dbReference type="PROSITE" id="PS50977"/>
    </source>
</evidence>
<gene>
    <name evidence="4" type="ORF">CD33_11615</name>
</gene>
<dbReference type="Gene3D" id="1.10.357.10">
    <property type="entry name" value="Tetracycline Repressor, domain 2"/>
    <property type="match status" value="1"/>
</dbReference>
<organism evidence="4 5">
    <name type="scientific">Ureibacillus sinduriensis BLB-1 = JCM 15800</name>
    <dbReference type="NCBI Taxonomy" id="1384057"/>
    <lineage>
        <taxon>Bacteria</taxon>
        <taxon>Bacillati</taxon>
        <taxon>Bacillota</taxon>
        <taxon>Bacilli</taxon>
        <taxon>Bacillales</taxon>
        <taxon>Caryophanaceae</taxon>
        <taxon>Ureibacillus</taxon>
    </lineage>
</organism>
<protein>
    <recommendedName>
        <fullName evidence="3">HTH tetR-type domain-containing protein</fullName>
    </recommendedName>
</protein>
<proteinExistence type="predicted"/>
<dbReference type="PANTHER" id="PTHR43479">
    <property type="entry name" value="ACREF/ENVCD OPERON REPRESSOR-RELATED"/>
    <property type="match status" value="1"/>
</dbReference>
<dbReference type="AlphaFoldDB" id="A0A0A3HS15"/>
<dbReference type="PRINTS" id="PR00455">
    <property type="entry name" value="HTHTETR"/>
</dbReference>
<dbReference type="eggNOG" id="COG1309">
    <property type="taxonomic scope" value="Bacteria"/>
</dbReference>
<dbReference type="STRING" id="1384057.CD33_11615"/>
<dbReference type="PANTHER" id="PTHR43479:SF22">
    <property type="entry name" value="TRANSCRIPTIONAL REGULATOR, TETR FAMILY"/>
    <property type="match status" value="1"/>
</dbReference>
<dbReference type="PROSITE" id="PS50977">
    <property type="entry name" value="HTH_TETR_2"/>
    <property type="match status" value="1"/>
</dbReference>
<evidence type="ECO:0000256" key="1">
    <source>
        <dbReference type="ARBA" id="ARBA00023125"/>
    </source>
</evidence>
<dbReference type="OrthoDB" id="9812993at2"/>
<dbReference type="InterPro" id="IPR050624">
    <property type="entry name" value="HTH-type_Tx_Regulator"/>
</dbReference>
<dbReference type="InterPro" id="IPR009057">
    <property type="entry name" value="Homeodomain-like_sf"/>
</dbReference>
<accession>A0A0A3HS15</accession>
<evidence type="ECO:0000313" key="4">
    <source>
        <dbReference type="EMBL" id="KGR75366.1"/>
    </source>
</evidence>
<reference evidence="4 5" key="1">
    <citation type="submission" date="2014-02" db="EMBL/GenBank/DDBJ databases">
        <title>Draft genome sequence of Lysinibacillus sinduriensis JCM 15800.</title>
        <authorList>
            <person name="Zhang F."/>
            <person name="Wang G."/>
            <person name="Zhang L."/>
        </authorList>
    </citation>
    <scope>NUCLEOTIDE SEQUENCE [LARGE SCALE GENOMIC DNA]</scope>
    <source>
        <strain evidence="4 5">JCM 15800</strain>
    </source>
</reference>
<dbReference type="SUPFAM" id="SSF46689">
    <property type="entry name" value="Homeodomain-like"/>
    <property type="match status" value="1"/>
</dbReference>
<feature type="domain" description="HTH tetR-type" evidence="3">
    <location>
        <begin position="1"/>
        <end position="61"/>
    </location>
</feature>
<comment type="caution">
    <text evidence="4">The sequence shown here is derived from an EMBL/GenBank/DDBJ whole genome shotgun (WGS) entry which is preliminary data.</text>
</comment>
<keyword evidence="1 2" id="KW-0238">DNA-binding</keyword>
<evidence type="ECO:0000313" key="5">
    <source>
        <dbReference type="Proteomes" id="UP000030408"/>
    </source>
</evidence>
<dbReference type="Gene3D" id="1.10.10.60">
    <property type="entry name" value="Homeodomain-like"/>
    <property type="match status" value="1"/>
</dbReference>
<dbReference type="Pfam" id="PF00440">
    <property type="entry name" value="TetR_N"/>
    <property type="match status" value="1"/>
</dbReference>
<dbReference type="InterPro" id="IPR023772">
    <property type="entry name" value="DNA-bd_HTH_TetR-type_CS"/>
</dbReference>